<dbReference type="GO" id="GO:0003714">
    <property type="term" value="F:transcription corepressor activity"/>
    <property type="evidence" value="ECO:0007669"/>
    <property type="project" value="InterPro"/>
</dbReference>
<name>A0A8H7H1C6_9ASCO</name>
<dbReference type="OrthoDB" id="2441642at2759"/>
<dbReference type="GO" id="GO:0030968">
    <property type="term" value="P:endoplasmic reticulum unfolded protein response"/>
    <property type="evidence" value="ECO:0007669"/>
    <property type="project" value="TreeGrafter"/>
</dbReference>
<proteinExistence type="predicted"/>
<organism evidence="2 3">
    <name type="scientific">Metschnikowia pulcherrima</name>
    <dbReference type="NCBI Taxonomy" id="27326"/>
    <lineage>
        <taxon>Eukaryota</taxon>
        <taxon>Fungi</taxon>
        <taxon>Dikarya</taxon>
        <taxon>Ascomycota</taxon>
        <taxon>Saccharomycotina</taxon>
        <taxon>Pichiomycetes</taxon>
        <taxon>Metschnikowiaceae</taxon>
        <taxon>Metschnikowia</taxon>
    </lineage>
</organism>
<reference evidence="2" key="1">
    <citation type="submission" date="2020-10" db="EMBL/GenBank/DDBJ databases">
        <title>The Whole-Genome Sequence of Metschnikowia persimmonesis, a Novel Endophytic Yeast Species Isolated from Medicinal Plant Diospyros kaki Thumb.</title>
        <authorList>
            <person name="Rahmat E."/>
            <person name="Kang Y."/>
        </authorList>
    </citation>
    <scope>NUCLEOTIDE SEQUENCE</scope>
    <source>
        <strain evidence="2">KIOM G15050</strain>
    </source>
</reference>
<dbReference type="InterPro" id="IPR013927">
    <property type="entry name" value="TF_Opi1_Ccg-8"/>
</dbReference>
<dbReference type="PANTHER" id="PTHR38406:SF1">
    <property type="entry name" value="TRANSCRIPTIONAL REPRESSOR OPI1"/>
    <property type="match status" value="1"/>
</dbReference>
<evidence type="ECO:0000256" key="1">
    <source>
        <dbReference type="SAM" id="MobiDB-lite"/>
    </source>
</evidence>
<feature type="compositionally biased region" description="Basic and acidic residues" evidence="1">
    <location>
        <begin position="139"/>
        <end position="151"/>
    </location>
</feature>
<dbReference type="GO" id="GO:0006357">
    <property type="term" value="P:regulation of transcription by RNA polymerase II"/>
    <property type="evidence" value="ECO:0007669"/>
    <property type="project" value="TreeGrafter"/>
</dbReference>
<sequence>MASPLSLLSSRNLGPQIHPIVQRVNTISRLPLVTNAVKYYETSKRNYASFNYAAGIVEKAAMPVFNKIEDNLNSKHQAKLEERARLKKRRVQKRRQDKHEIKKRIKFCLHILKLANENISAKVNDLQVKIKETDNSLAKVKKESPGDRNELAENTTRPSSLNVSEEEIGPLELHGDDAKLKKTIRKIILSLPRQVSQTVPGAQKAPHQAICFARESLDMIGRLTNVFNEQLEKAEHWVDQTSERRFKVFNDSVSPAPSDSTKVEEPGIVRLKTEESSYILQSNQKYNH</sequence>
<feature type="region of interest" description="Disordered" evidence="1">
    <location>
        <begin position="139"/>
        <end position="168"/>
    </location>
</feature>
<protein>
    <submittedName>
        <fullName evidence="2">Uncharacterized protein</fullName>
    </submittedName>
</protein>
<dbReference type="GO" id="GO:0005783">
    <property type="term" value="C:endoplasmic reticulum"/>
    <property type="evidence" value="ECO:0007669"/>
    <property type="project" value="TreeGrafter"/>
</dbReference>
<dbReference type="GO" id="GO:0008654">
    <property type="term" value="P:phospholipid biosynthetic process"/>
    <property type="evidence" value="ECO:0007669"/>
    <property type="project" value="TreeGrafter"/>
</dbReference>
<dbReference type="EMBL" id="JACBPP010000001">
    <property type="protein sequence ID" value="KAF8005528.1"/>
    <property type="molecule type" value="Genomic_DNA"/>
</dbReference>
<evidence type="ECO:0000313" key="3">
    <source>
        <dbReference type="Proteomes" id="UP000649328"/>
    </source>
</evidence>
<evidence type="ECO:0000313" key="2">
    <source>
        <dbReference type="EMBL" id="KAF8005528.1"/>
    </source>
</evidence>
<dbReference type="AlphaFoldDB" id="A0A8H7H1C6"/>
<dbReference type="PANTHER" id="PTHR38406">
    <property type="entry name" value="TRANSCRIPTIONAL REPRESSOR OPI1"/>
    <property type="match status" value="1"/>
</dbReference>
<feature type="compositionally biased region" description="Polar residues" evidence="1">
    <location>
        <begin position="152"/>
        <end position="163"/>
    </location>
</feature>
<accession>A0A8H7H1C6</accession>
<dbReference type="Proteomes" id="UP000649328">
    <property type="component" value="Unassembled WGS sequence"/>
</dbReference>
<comment type="caution">
    <text evidence="2">The sequence shown here is derived from an EMBL/GenBank/DDBJ whole genome shotgun (WGS) entry which is preliminary data.</text>
</comment>
<keyword evidence="3" id="KW-1185">Reference proteome</keyword>
<gene>
    <name evidence="2" type="ORF">HF325_000985</name>
</gene>
<dbReference type="GO" id="GO:0005634">
    <property type="term" value="C:nucleus"/>
    <property type="evidence" value="ECO:0007669"/>
    <property type="project" value="TreeGrafter"/>
</dbReference>